<dbReference type="AlphaFoldDB" id="A0A853JC97"/>
<name>A0A853JC97_9GAMM</name>
<reference evidence="2 3" key="1">
    <citation type="submission" date="2020-07" db="EMBL/GenBank/DDBJ databases">
        <title>Luteimonas sp. SJ-92.</title>
        <authorList>
            <person name="Huang X.-X."/>
            <person name="Xu L."/>
            <person name="Sun J.-Q."/>
        </authorList>
    </citation>
    <scope>NUCLEOTIDE SEQUENCE [LARGE SCALE GENOMIC DNA]</scope>
    <source>
        <strain evidence="2 3">SJ-92</strain>
    </source>
</reference>
<keyword evidence="3" id="KW-1185">Reference proteome</keyword>
<proteinExistence type="predicted"/>
<evidence type="ECO:0000313" key="2">
    <source>
        <dbReference type="EMBL" id="NZA26374.1"/>
    </source>
</evidence>
<comment type="caution">
    <text evidence="2">The sequence shown here is derived from an EMBL/GenBank/DDBJ whole genome shotgun (WGS) entry which is preliminary data.</text>
</comment>
<dbReference type="RefSeq" id="WP_180678167.1">
    <property type="nucleotide sequence ID" value="NZ_JACCKA010000054.1"/>
</dbReference>
<evidence type="ECO:0000256" key="1">
    <source>
        <dbReference type="SAM" id="MobiDB-lite"/>
    </source>
</evidence>
<feature type="compositionally biased region" description="Low complexity" evidence="1">
    <location>
        <begin position="91"/>
        <end position="107"/>
    </location>
</feature>
<protein>
    <submittedName>
        <fullName evidence="2">Uncharacterized protein</fullName>
    </submittedName>
</protein>
<dbReference type="EMBL" id="JACCKA010000054">
    <property type="protein sequence ID" value="NZA26374.1"/>
    <property type="molecule type" value="Genomic_DNA"/>
</dbReference>
<accession>A0A853JC97</accession>
<organism evidence="2 3">
    <name type="scientific">Luteimonas salinisoli</name>
    <dbReference type="NCBI Taxonomy" id="2752307"/>
    <lineage>
        <taxon>Bacteria</taxon>
        <taxon>Pseudomonadati</taxon>
        <taxon>Pseudomonadota</taxon>
        <taxon>Gammaproteobacteria</taxon>
        <taxon>Lysobacterales</taxon>
        <taxon>Lysobacteraceae</taxon>
        <taxon>Luteimonas</taxon>
    </lineage>
</organism>
<sequence>MNAHHGYAVFFHPQALEVLGEAIKPYLRESEMGAHVACDEIDTGGAMIEMTLRGRTEQGGEVTVELMVPGAMVRMIVSTQSDGSFGFGPRSAAPAPAAVEASSSEGS</sequence>
<dbReference type="Proteomes" id="UP000578091">
    <property type="component" value="Unassembled WGS sequence"/>
</dbReference>
<evidence type="ECO:0000313" key="3">
    <source>
        <dbReference type="Proteomes" id="UP000578091"/>
    </source>
</evidence>
<gene>
    <name evidence="2" type="ORF">H0E84_08245</name>
</gene>
<feature type="region of interest" description="Disordered" evidence="1">
    <location>
        <begin position="86"/>
        <end position="107"/>
    </location>
</feature>